<comment type="activity regulation">
    <text evidence="10">Na(+) is not transported, but it plays an essential structural role and its presence is essential for fluoride channel function.</text>
</comment>
<keyword evidence="10" id="KW-0479">Metal-binding</keyword>
<feature type="transmembrane region" description="Helical" evidence="10">
    <location>
        <begin position="6"/>
        <end position="29"/>
    </location>
</feature>
<dbReference type="PANTHER" id="PTHR28259">
    <property type="entry name" value="FLUORIDE EXPORT PROTEIN 1-RELATED"/>
    <property type="match status" value="1"/>
</dbReference>
<keyword evidence="6 10" id="KW-0407">Ion channel</keyword>
<keyword evidence="5 10" id="KW-0472">Membrane</keyword>
<dbReference type="InterPro" id="IPR003691">
    <property type="entry name" value="FluC"/>
</dbReference>
<organism evidence="11 12">
    <name type="scientific">Mycobacterium paraffinicum</name>
    <dbReference type="NCBI Taxonomy" id="53378"/>
    <lineage>
        <taxon>Bacteria</taxon>
        <taxon>Bacillati</taxon>
        <taxon>Actinomycetota</taxon>
        <taxon>Actinomycetes</taxon>
        <taxon>Mycobacteriales</taxon>
        <taxon>Mycobacteriaceae</taxon>
        <taxon>Mycobacterium</taxon>
    </lineage>
</organism>
<name>A0ABP8RP03_9MYCO</name>
<evidence type="ECO:0000256" key="3">
    <source>
        <dbReference type="ARBA" id="ARBA00022692"/>
    </source>
</evidence>
<comment type="caution">
    <text evidence="11">The sequence shown here is derived from an EMBL/GenBank/DDBJ whole genome shotgun (WGS) entry which is preliminary data.</text>
</comment>
<comment type="catalytic activity">
    <reaction evidence="8">
        <text>fluoride(in) = fluoride(out)</text>
        <dbReference type="Rhea" id="RHEA:76159"/>
        <dbReference type="ChEBI" id="CHEBI:17051"/>
    </reaction>
    <physiologicalReaction direction="left-to-right" evidence="8">
        <dbReference type="Rhea" id="RHEA:76160"/>
    </physiologicalReaction>
</comment>
<evidence type="ECO:0000256" key="6">
    <source>
        <dbReference type="ARBA" id="ARBA00023303"/>
    </source>
</evidence>
<comment type="function">
    <text evidence="9 10">Fluoride-specific ion channel. Important for reducing fluoride concentration in the cell, thus reducing its toxicity.</text>
</comment>
<accession>A0ABP8RP03</accession>
<dbReference type="PANTHER" id="PTHR28259:SF1">
    <property type="entry name" value="FLUORIDE EXPORT PROTEIN 1-RELATED"/>
    <property type="match status" value="1"/>
</dbReference>
<evidence type="ECO:0000256" key="2">
    <source>
        <dbReference type="ARBA" id="ARBA00022475"/>
    </source>
</evidence>
<dbReference type="EMBL" id="BAABGF010000031">
    <property type="protein sequence ID" value="GAA4542987.1"/>
    <property type="molecule type" value="Genomic_DNA"/>
</dbReference>
<feature type="binding site" evidence="10">
    <location>
        <position position="78"/>
    </location>
    <ligand>
        <name>Na(+)</name>
        <dbReference type="ChEBI" id="CHEBI:29101"/>
        <note>structural</note>
    </ligand>
</feature>
<sequence>MTAGAVTTAAVWAGVALIGGVGSVLRFVVDRAVARRVAESFPFGTLVVNISGAALLGFLGGLVLSKEAALLAGTAFVGAYTTFSTWMLETQRLGEERQVRAAVANIVVSIVLGEAAALLAQSIAERL</sequence>
<evidence type="ECO:0000256" key="1">
    <source>
        <dbReference type="ARBA" id="ARBA00004651"/>
    </source>
</evidence>
<keyword evidence="3 10" id="KW-0812">Transmembrane</keyword>
<evidence type="ECO:0000256" key="9">
    <source>
        <dbReference type="ARBA" id="ARBA00049940"/>
    </source>
</evidence>
<keyword evidence="2 10" id="KW-1003">Cell membrane</keyword>
<comment type="similarity">
    <text evidence="7 10">Belongs to the fluoride channel Fluc/FEX (TC 1.A.43) family.</text>
</comment>
<dbReference type="RefSeq" id="WP_264038186.1">
    <property type="nucleotide sequence ID" value="NZ_BAABGF010000031.1"/>
</dbReference>
<keyword evidence="10" id="KW-0813">Transport</keyword>
<keyword evidence="4 10" id="KW-1133">Transmembrane helix</keyword>
<comment type="subcellular location">
    <subcellularLocation>
        <location evidence="1 10">Cell membrane</location>
        <topology evidence="1 10">Multi-pass membrane protein</topology>
    </subcellularLocation>
</comment>
<evidence type="ECO:0000256" key="5">
    <source>
        <dbReference type="ARBA" id="ARBA00023136"/>
    </source>
</evidence>
<dbReference type="Pfam" id="PF02537">
    <property type="entry name" value="CRCB"/>
    <property type="match status" value="1"/>
</dbReference>
<feature type="transmembrane region" description="Helical" evidence="10">
    <location>
        <begin position="101"/>
        <end position="124"/>
    </location>
</feature>
<reference evidence="12" key="1">
    <citation type="journal article" date="2019" name="Int. J. Syst. Evol. Microbiol.">
        <title>The Global Catalogue of Microorganisms (GCM) 10K type strain sequencing project: providing services to taxonomists for standard genome sequencing and annotation.</title>
        <authorList>
            <consortium name="The Broad Institute Genomics Platform"/>
            <consortium name="The Broad Institute Genome Sequencing Center for Infectious Disease"/>
            <person name="Wu L."/>
            <person name="Ma J."/>
        </authorList>
    </citation>
    <scope>NUCLEOTIDE SEQUENCE [LARGE SCALE GENOMIC DNA]</scope>
    <source>
        <strain evidence="12">JCM 17782</strain>
    </source>
</reference>
<gene>
    <name evidence="11" type="primary">crcB_1</name>
    <name evidence="10" type="synonym">crcB</name>
    <name evidence="10" type="synonym">fluC</name>
    <name evidence="11" type="ORF">GCM10023161_27700</name>
</gene>
<keyword evidence="10" id="KW-0406">Ion transport</keyword>
<dbReference type="Proteomes" id="UP001501417">
    <property type="component" value="Unassembled WGS sequence"/>
</dbReference>
<feature type="transmembrane region" description="Helical" evidence="10">
    <location>
        <begin position="69"/>
        <end position="89"/>
    </location>
</feature>
<protein>
    <recommendedName>
        <fullName evidence="10">Fluoride-specific ion channel FluC</fullName>
    </recommendedName>
</protein>
<dbReference type="NCBIfam" id="NF010824">
    <property type="entry name" value="PRK14228.1"/>
    <property type="match status" value="1"/>
</dbReference>
<evidence type="ECO:0000256" key="7">
    <source>
        <dbReference type="ARBA" id="ARBA00035120"/>
    </source>
</evidence>
<keyword evidence="10" id="KW-0915">Sodium</keyword>
<evidence type="ECO:0000256" key="4">
    <source>
        <dbReference type="ARBA" id="ARBA00022989"/>
    </source>
</evidence>
<dbReference type="HAMAP" id="MF_00454">
    <property type="entry name" value="FluC"/>
    <property type="match status" value="1"/>
</dbReference>
<evidence type="ECO:0000256" key="8">
    <source>
        <dbReference type="ARBA" id="ARBA00035585"/>
    </source>
</evidence>
<keyword evidence="12" id="KW-1185">Reference proteome</keyword>
<evidence type="ECO:0000313" key="11">
    <source>
        <dbReference type="EMBL" id="GAA4542987.1"/>
    </source>
</evidence>
<feature type="transmembrane region" description="Helical" evidence="10">
    <location>
        <begin position="41"/>
        <end position="63"/>
    </location>
</feature>
<evidence type="ECO:0000256" key="10">
    <source>
        <dbReference type="HAMAP-Rule" id="MF_00454"/>
    </source>
</evidence>
<feature type="binding site" evidence="10">
    <location>
        <position position="81"/>
    </location>
    <ligand>
        <name>Na(+)</name>
        <dbReference type="ChEBI" id="CHEBI:29101"/>
        <note>structural</note>
    </ligand>
</feature>
<evidence type="ECO:0000313" key="12">
    <source>
        <dbReference type="Proteomes" id="UP001501417"/>
    </source>
</evidence>
<proteinExistence type="inferred from homology"/>